<dbReference type="AlphaFoldDB" id="C9LTH1"/>
<protein>
    <recommendedName>
        <fullName evidence="3">MBL fold metallo-hydrolase</fullName>
    </recommendedName>
</protein>
<dbReference type="SUPFAM" id="SSF56281">
    <property type="entry name" value="Metallo-hydrolase/oxidoreductase"/>
    <property type="match status" value="1"/>
</dbReference>
<dbReference type="STRING" id="546271.Selsp_1454"/>
<dbReference type="Proteomes" id="UP000003505">
    <property type="component" value="Unassembled WGS sequence"/>
</dbReference>
<gene>
    <name evidence="1" type="ORF">SELSPUOL_00754</name>
</gene>
<reference evidence="1 2" key="1">
    <citation type="submission" date="2009-09" db="EMBL/GenBank/DDBJ databases">
        <authorList>
            <person name="Weinstock G."/>
            <person name="Sodergren E."/>
            <person name="Clifton S."/>
            <person name="Fulton L."/>
            <person name="Fulton B."/>
            <person name="Courtney L."/>
            <person name="Fronick C."/>
            <person name="Harrison M."/>
            <person name="Strong C."/>
            <person name="Farmer C."/>
            <person name="Delahaunty K."/>
            <person name="Markovic C."/>
            <person name="Hall O."/>
            <person name="Minx P."/>
            <person name="Tomlinson C."/>
            <person name="Mitreva M."/>
            <person name="Nelson J."/>
            <person name="Hou S."/>
            <person name="Wollam A."/>
            <person name="Pepin K.H."/>
            <person name="Johnson M."/>
            <person name="Bhonagiri V."/>
            <person name="Nash W.E."/>
            <person name="Warren W."/>
            <person name="Chinwalla A."/>
            <person name="Mardis E.R."/>
            <person name="Wilson R.K."/>
        </authorList>
    </citation>
    <scope>NUCLEOTIDE SEQUENCE [LARGE SCALE GENOMIC DNA]</scope>
    <source>
        <strain evidence="2">ATCC 35185 / DSM 20758 / VPI D19B-28</strain>
    </source>
</reference>
<dbReference type="PANTHER" id="PTHR42967:SF1">
    <property type="entry name" value="MBL FOLD METALLO-HYDROLASE"/>
    <property type="match status" value="1"/>
</dbReference>
<dbReference type="EMBL" id="ACKP02000014">
    <property type="protein sequence ID" value="EEX77847.1"/>
    <property type="molecule type" value="Genomic_DNA"/>
</dbReference>
<evidence type="ECO:0008006" key="3">
    <source>
        <dbReference type="Google" id="ProtNLM"/>
    </source>
</evidence>
<dbReference type="PANTHER" id="PTHR42967">
    <property type="entry name" value="METAL DEPENDENT HYDROLASE"/>
    <property type="match status" value="1"/>
</dbReference>
<organism evidence="1 2">
    <name type="scientific">Selenomonas sputigena (strain ATCC 35185 / DSM 20758 / CCUG 44933 / VPI D19B-28)</name>
    <dbReference type="NCBI Taxonomy" id="546271"/>
    <lineage>
        <taxon>Bacteria</taxon>
        <taxon>Bacillati</taxon>
        <taxon>Bacillota</taxon>
        <taxon>Negativicutes</taxon>
        <taxon>Selenomonadales</taxon>
        <taxon>Selenomonadaceae</taxon>
        <taxon>Selenomonas</taxon>
    </lineage>
</organism>
<proteinExistence type="predicted"/>
<sequence>MRGKLGERVQKSKDLSFPVFFCYNDTGTSGRRQLLEIAYLLNSGFAVRLSRTLLVFDDYLDPAQAVGSLLTGAEHVYFFVSHAHFDHFDAHILDYASSVTRYVMAAEIRRTKRGKRFPEEKTVYLENYSCYEEEGLRVDTFDSTDTGTSFLVEVEGRRIFHAGDFNWWHWKGDTEENNKFARNGFMKQMKKLDGLTADIAFFPVDGRLEEFADIGAKEFCARTNIKALVTMHSVGYPAWHPAADFFAEGRAVPYWTPLDAGERRRWTAEGGFTR</sequence>
<comment type="caution">
    <text evidence="1">The sequence shown here is derived from an EMBL/GenBank/DDBJ whole genome shotgun (WGS) entry which is preliminary data.</text>
</comment>
<evidence type="ECO:0000313" key="1">
    <source>
        <dbReference type="EMBL" id="EEX77847.1"/>
    </source>
</evidence>
<dbReference type="InterPro" id="IPR036866">
    <property type="entry name" value="RibonucZ/Hydroxyglut_hydro"/>
</dbReference>
<dbReference type="eggNOG" id="COG2220">
    <property type="taxonomic scope" value="Bacteria"/>
</dbReference>
<evidence type="ECO:0000313" key="2">
    <source>
        <dbReference type="Proteomes" id="UP000003505"/>
    </source>
</evidence>
<accession>C9LTH1</accession>
<name>C9LTH1_SELS3</name>
<dbReference type="Gene3D" id="3.60.15.10">
    <property type="entry name" value="Ribonuclease Z/Hydroxyacylglutathione hydrolase-like"/>
    <property type="match status" value="1"/>
</dbReference>